<evidence type="ECO:0000256" key="1">
    <source>
        <dbReference type="SAM" id="Coils"/>
    </source>
</evidence>
<evidence type="ECO:0000256" key="2">
    <source>
        <dbReference type="SAM" id="MobiDB-lite"/>
    </source>
</evidence>
<name>A0AA40D436_9PEZI</name>
<reference evidence="3" key="1">
    <citation type="submission" date="2023-06" db="EMBL/GenBank/DDBJ databases">
        <title>Multi-omics analyses reveal the molecular pathogenesis toolkit of Lasiodiplodia hormozganensis, a cross-kingdom pathogen.</title>
        <authorList>
            <person name="Felix C."/>
            <person name="Meneses R."/>
            <person name="Goncalves M.F.M."/>
            <person name="Tilleman L."/>
            <person name="Duarte A.S."/>
            <person name="Jorrin-Novo J.V."/>
            <person name="Van De Peer Y."/>
            <person name="Deforce D."/>
            <person name="Van Nieuwerburgh F."/>
            <person name="Esteves A.C."/>
            <person name="Alves A."/>
        </authorList>
    </citation>
    <scope>NUCLEOTIDE SEQUENCE</scope>
    <source>
        <strain evidence="3">CBS 339.90</strain>
    </source>
</reference>
<comment type="caution">
    <text evidence="3">The sequence shown here is derived from an EMBL/GenBank/DDBJ whole genome shotgun (WGS) entry which is preliminary data.</text>
</comment>
<evidence type="ECO:0000313" key="3">
    <source>
        <dbReference type="EMBL" id="KAK0659554.1"/>
    </source>
</evidence>
<accession>A0AA40D436</accession>
<gene>
    <name evidence="3" type="primary">MYS3_1</name>
    <name evidence="3" type="ORF">DIS24_g3867</name>
</gene>
<feature type="coiled-coil region" evidence="1">
    <location>
        <begin position="207"/>
        <end position="440"/>
    </location>
</feature>
<protein>
    <submittedName>
        <fullName evidence="3">Myosin heavy chain</fullName>
    </submittedName>
</protein>
<keyword evidence="1" id="KW-0175">Coiled coil</keyword>
<proteinExistence type="predicted"/>
<keyword evidence="4" id="KW-1185">Reference proteome</keyword>
<feature type="region of interest" description="Disordered" evidence="2">
    <location>
        <begin position="1"/>
        <end position="24"/>
    </location>
</feature>
<organism evidence="3 4">
    <name type="scientific">Lasiodiplodia hormozganensis</name>
    <dbReference type="NCBI Taxonomy" id="869390"/>
    <lineage>
        <taxon>Eukaryota</taxon>
        <taxon>Fungi</taxon>
        <taxon>Dikarya</taxon>
        <taxon>Ascomycota</taxon>
        <taxon>Pezizomycotina</taxon>
        <taxon>Dothideomycetes</taxon>
        <taxon>Dothideomycetes incertae sedis</taxon>
        <taxon>Botryosphaeriales</taxon>
        <taxon>Botryosphaeriaceae</taxon>
        <taxon>Lasiodiplodia</taxon>
    </lineage>
</organism>
<dbReference type="AlphaFoldDB" id="A0AA40D436"/>
<dbReference type="EMBL" id="JAUJDW010000013">
    <property type="protein sequence ID" value="KAK0659554.1"/>
    <property type="molecule type" value="Genomic_DNA"/>
</dbReference>
<dbReference type="Proteomes" id="UP001175001">
    <property type="component" value="Unassembled WGS sequence"/>
</dbReference>
<sequence length="474" mass="54315">MATMSNENDPPALVAEQPQKEDADLTSTEVVVYEEPSLELTEFDTTPDVAKAYTDIDGNLATVTDLLKEAILGGGSFTGDEIKEMLDLIRSQSVEFFELAMDAKEHTDNVIHDIQQRARQYMQQQAMYIASREQQLGQTITVQHSTIHNLQQQFSQVVLQNGLLRGENCGLNNHNYVLREKLTNVESFAVNLQNQMQLMQKNHCEEYEKTKISNAALKNEMKVLQEQLRKASSTDSNANLQGQKRLLQEQHKRELDDLHEKLNKEKKAFELAKKDFAGHKKNFEGARKEYRQRLATAAKTISDIKQRNENLKNDAEQAVEAATKNFDKTCLALEDAKKLRIENKALKDKMKEIESNGTELVMSKLREKDALRKHNALNDRSQELKKTLEAKCDEAKKREMEAMAKRDATLARLEKLQMQMQMQQKAYEELNVKYNDVQKDSEYFALLAQESSVRELEALAELRRLSPDTDGEDK</sequence>
<evidence type="ECO:0000313" key="4">
    <source>
        <dbReference type="Proteomes" id="UP001175001"/>
    </source>
</evidence>